<feature type="active site" description="Nucleophile" evidence="2 3">
    <location>
        <position position="150"/>
    </location>
</feature>
<dbReference type="SUPFAM" id="SSF53474">
    <property type="entry name" value="alpha/beta-Hydrolases"/>
    <property type="match status" value="1"/>
</dbReference>
<dbReference type="EMBL" id="QPKV01000002">
    <property type="protein sequence ID" value="RDC57640.1"/>
    <property type="molecule type" value="Genomic_DNA"/>
</dbReference>
<name>A0A369PZI1_9SPHI</name>
<dbReference type="NCBIfam" id="TIGR01392">
    <property type="entry name" value="homoserO_Ac_trn"/>
    <property type="match status" value="1"/>
</dbReference>
<dbReference type="GO" id="GO:0009086">
    <property type="term" value="P:methionine biosynthetic process"/>
    <property type="evidence" value="ECO:0007669"/>
    <property type="project" value="UniProtKB-UniRule"/>
</dbReference>
<protein>
    <recommendedName>
        <fullName evidence="2">Homoserine O-acetyltransferase</fullName>
        <shortName evidence="2">HAT</shortName>
        <ecNumber evidence="2">2.3.1.31</ecNumber>
    </recommendedName>
    <alternativeName>
        <fullName evidence="2">Homoserine transacetylase</fullName>
        <shortName evidence="2">HTA</shortName>
    </alternativeName>
</protein>
<evidence type="ECO:0000256" key="1">
    <source>
        <dbReference type="ARBA" id="ARBA00022679"/>
    </source>
</evidence>
<evidence type="ECO:0000313" key="6">
    <source>
        <dbReference type="Proteomes" id="UP000253961"/>
    </source>
</evidence>
<evidence type="ECO:0000256" key="2">
    <source>
        <dbReference type="HAMAP-Rule" id="MF_00296"/>
    </source>
</evidence>
<feature type="active site" evidence="2 3">
    <location>
        <position position="333"/>
    </location>
</feature>
<sequence>MQNSKTISTSKSLSGDLGAIYNHPKQFKLESGKKIRNLQIAYQTYGKLNASKDNVIWVCHALTANADVFEWWEGLFGQNALFNPNDHYIVCANVLGSNYGTTSPLSTNPVNGLPYYLSFPQFTIRDFVSAHQLLANHLGIDQIKLLIGGSLGGQQAVEWGIIEPQRIENLVLVATNAVHSPWGIAFNESQRLAITTDRTFYANQPDGGSKGLKTARSIALLSYRTYSAYGNTQVESVNDKTDHFRASSYQNYQGEKLINRFNAYSYYYLTKAMDSHNVGRNRKSIADALKTIKANTLVIGIENDFLFPVSEQKYLADHITNAEFATIHSEYGHDGFLIETNALTNIIGTFIKESRNKKIIKLQHTA</sequence>
<dbReference type="GO" id="GO:0004414">
    <property type="term" value="F:homoserine O-acetyltransferase activity"/>
    <property type="evidence" value="ECO:0007669"/>
    <property type="project" value="UniProtKB-UniRule"/>
</dbReference>
<dbReference type="InterPro" id="IPR029058">
    <property type="entry name" value="AB_hydrolase_fold"/>
</dbReference>
<dbReference type="UniPathway" id="UPA00051">
    <property type="reaction ID" value="UER00074"/>
</dbReference>
<comment type="subunit">
    <text evidence="2">Homodimer.</text>
</comment>
<comment type="catalytic activity">
    <reaction evidence="2">
        <text>L-homoserine + acetyl-CoA = O-acetyl-L-homoserine + CoA</text>
        <dbReference type="Rhea" id="RHEA:13701"/>
        <dbReference type="ChEBI" id="CHEBI:57287"/>
        <dbReference type="ChEBI" id="CHEBI:57288"/>
        <dbReference type="ChEBI" id="CHEBI:57476"/>
        <dbReference type="ChEBI" id="CHEBI:57716"/>
        <dbReference type="EC" id="2.3.1.31"/>
    </reaction>
</comment>
<dbReference type="Gene3D" id="3.40.50.1820">
    <property type="entry name" value="alpha/beta hydrolase"/>
    <property type="match status" value="1"/>
</dbReference>
<dbReference type="GO" id="GO:0009092">
    <property type="term" value="P:homoserine metabolic process"/>
    <property type="evidence" value="ECO:0007669"/>
    <property type="project" value="TreeGrafter"/>
</dbReference>
<keyword evidence="2" id="KW-0963">Cytoplasm</keyword>
<reference evidence="5 6" key="1">
    <citation type="submission" date="2018-07" db="EMBL/GenBank/DDBJ databases">
        <title>Pedobacter sp. nov., isolated from soil.</title>
        <authorList>
            <person name="Zhou L.Y."/>
            <person name="Du Z.J."/>
        </authorList>
    </citation>
    <scope>NUCLEOTIDE SEQUENCE [LARGE SCALE GENOMIC DNA]</scope>
    <source>
        <strain evidence="5 6">JDX94</strain>
    </source>
</reference>
<keyword evidence="1 2" id="KW-0808">Transferase</keyword>
<proteinExistence type="inferred from homology"/>
<comment type="subcellular location">
    <subcellularLocation>
        <location evidence="2">Cytoplasm</location>
    </subcellularLocation>
</comment>
<keyword evidence="2" id="KW-0028">Amino-acid biosynthesis</keyword>
<dbReference type="Proteomes" id="UP000253961">
    <property type="component" value="Unassembled WGS sequence"/>
</dbReference>
<dbReference type="RefSeq" id="WP_115401063.1">
    <property type="nucleotide sequence ID" value="NZ_QPKV01000002.1"/>
</dbReference>
<feature type="domain" description="AB hydrolase-1" evidence="4">
    <location>
        <begin position="55"/>
        <end position="337"/>
    </location>
</feature>
<evidence type="ECO:0000259" key="4">
    <source>
        <dbReference type="Pfam" id="PF00561"/>
    </source>
</evidence>
<dbReference type="PIRSF" id="PIRSF000443">
    <property type="entry name" value="Homoser_Ac_trans"/>
    <property type="match status" value="1"/>
</dbReference>
<keyword evidence="6" id="KW-1185">Reference proteome</keyword>
<organism evidence="5 6">
    <name type="scientific">Pedobacter chinensis</name>
    <dbReference type="NCBI Taxonomy" id="2282421"/>
    <lineage>
        <taxon>Bacteria</taxon>
        <taxon>Pseudomonadati</taxon>
        <taxon>Bacteroidota</taxon>
        <taxon>Sphingobacteriia</taxon>
        <taxon>Sphingobacteriales</taxon>
        <taxon>Sphingobacteriaceae</taxon>
        <taxon>Pedobacter</taxon>
    </lineage>
</organism>
<dbReference type="HAMAP" id="MF_00296">
    <property type="entry name" value="MetX_acyltransf"/>
    <property type="match status" value="1"/>
</dbReference>
<gene>
    <name evidence="5" type="primary">metX</name>
    <name evidence="2" type="synonym">metXA</name>
    <name evidence="5" type="ORF">DU508_01370</name>
</gene>
<evidence type="ECO:0000256" key="3">
    <source>
        <dbReference type="PIRSR" id="PIRSR000443-1"/>
    </source>
</evidence>
<dbReference type="GO" id="GO:0005737">
    <property type="term" value="C:cytoplasm"/>
    <property type="evidence" value="ECO:0007669"/>
    <property type="project" value="UniProtKB-SubCell"/>
</dbReference>
<comment type="caution">
    <text evidence="2">Lacks conserved residue(s) required for the propagation of feature annotation.</text>
</comment>
<comment type="function">
    <text evidence="2">Transfers an acetyl group from acetyl-CoA to L-homoserine, forming acetyl-L-homoserine.</text>
</comment>
<dbReference type="InterPro" id="IPR000073">
    <property type="entry name" value="AB_hydrolase_1"/>
</dbReference>
<feature type="binding site" evidence="2">
    <location>
        <position position="216"/>
    </location>
    <ligand>
        <name>substrate</name>
    </ligand>
</feature>
<keyword evidence="2 5" id="KW-0012">Acyltransferase</keyword>
<comment type="caution">
    <text evidence="5">The sequence shown here is derived from an EMBL/GenBank/DDBJ whole genome shotgun (WGS) entry which is preliminary data.</text>
</comment>
<dbReference type="PANTHER" id="PTHR32268:SF11">
    <property type="entry name" value="HOMOSERINE O-ACETYLTRANSFERASE"/>
    <property type="match status" value="1"/>
</dbReference>
<dbReference type="EC" id="2.3.1.31" evidence="2"/>
<keyword evidence="2" id="KW-0486">Methionine biosynthesis</keyword>
<dbReference type="InterPro" id="IPR008220">
    <property type="entry name" value="HAT_MetX-like"/>
</dbReference>
<dbReference type="Pfam" id="PF00561">
    <property type="entry name" value="Abhydrolase_1"/>
    <property type="match status" value="1"/>
</dbReference>
<comment type="similarity">
    <text evidence="2">Belongs to the AB hydrolase superfamily. MetX family.</text>
</comment>
<accession>A0A369PZI1</accession>
<dbReference type="AlphaFoldDB" id="A0A369PZI1"/>
<evidence type="ECO:0000313" key="5">
    <source>
        <dbReference type="EMBL" id="RDC57640.1"/>
    </source>
</evidence>
<dbReference type="PANTHER" id="PTHR32268">
    <property type="entry name" value="HOMOSERINE O-ACETYLTRANSFERASE"/>
    <property type="match status" value="1"/>
</dbReference>
<feature type="active site" evidence="2 3">
    <location>
        <position position="304"/>
    </location>
</feature>
<feature type="binding site" evidence="2">
    <location>
        <position position="334"/>
    </location>
    <ligand>
        <name>substrate</name>
    </ligand>
</feature>
<comment type="pathway">
    <text evidence="2">Amino-acid biosynthesis; L-methionine biosynthesis via de novo pathway; O-acetyl-L-homoserine from L-homoserine: step 1/1.</text>
</comment>
<dbReference type="OrthoDB" id="9800754at2"/>